<dbReference type="EMBL" id="MFIV01000199">
    <property type="protein sequence ID" value="OGF97877.1"/>
    <property type="molecule type" value="Genomic_DNA"/>
</dbReference>
<proteinExistence type="predicted"/>
<dbReference type="NCBIfam" id="TIGR04183">
    <property type="entry name" value="Por_Secre_tail"/>
    <property type="match status" value="1"/>
</dbReference>
<dbReference type="Gene3D" id="2.60.40.4070">
    <property type="match status" value="1"/>
</dbReference>
<dbReference type="AlphaFoldDB" id="A0A1F5YCG1"/>
<dbReference type="SUPFAM" id="SSF49464">
    <property type="entry name" value="Carboxypeptidase regulatory domain-like"/>
    <property type="match status" value="1"/>
</dbReference>
<evidence type="ECO:0000313" key="2">
    <source>
        <dbReference type="EMBL" id="OGF97877.1"/>
    </source>
</evidence>
<gene>
    <name evidence="2" type="ORF">A2Z86_01575</name>
</gene>
<dbReference type="InterPro" id="IPR008969">
    <property type="entry name" value="CarboxyPept-like_regulatory"/>
</dbReference>
<dbReference type="Pfam" id="PF13620">
    <property type="entry name" value="CarboxypepD_reg"/>
    <property type="match status" value="1"/>
</dbReference>
<protein>
    <recommendedName>
        <fullName evidence="1">FlgD/Vpr Ig-like domain-containing protein</fullName>
    </recommendedName>
</protein>
<dbReference type="InterPro" id="IPR025965">
    <property type="entry name" value="FlgD/Vpr_Ig-like"/>
</dbReference>
<dbReference type="Proteomes" id="UP000176992">
    <property type="component" value="Unassembled WGS sequence"/>
</dbReference>
<reference evidence="2 3" key="1">
    <citation type="journal article" date="2016" name="Nat. Commun.">
        <title>Thousands of microbial genomes shed light on interconnected biogeochemical processes in an aquifer system.</title>
        <authorList>
            <person name="Anantharaman K."/>
            <person name="Brown C.T."/>
            <person name="Hug L.A."/>
            <person name="Sharon I."/>
            <person name="Castelle C.J."/>
            <person name="Probst A.J."/>
            <person name="Thomas B.C."/>
            <person name="Singh A."/>
            <person name="Wilkins M.J."/>
            <person name="Karaoz U."/>
            <person name="Brodie E.L."/>
            <person name="Williams K.H."/>
            <person name="Hubbard S.S."/>
            <person name="Banfield J.F."/>
        </authorList>
    </citation>
    <scope>NUCLEOTIDE SEQUENCE [LARGE SCALE GENOMIC DNA]</scope>
</reference>
<dbReference type="Gene3D" id="2.60.40.1120">
    <property type="entry name" value="Carboxypeptidase-like, regulatory domain"/>
    <property type="match status" value="1"/>
</dbReference>
<name>A0A1F5YCG1_9BACT</name>
<feature type="domain" description="FlgD/Vpr Ig-like" evidence="1">
    <location>
        <begin position="331"/>
        <end position="392"/>
    </location>
</feature>
<comment type="caution">
    <text evidence="2">The sequence shown here is derived from an EMBL/GenBank/DDBJ whole genome shotgun (WGS) entry which is preliminary data.</text>
</comment>
<dbReference type="Pfam" id="PF13860">
    <property type="entry name" value="FlgD_ig"/>
    <property type="match status" value="1"/>
</dbReference>
<organism evidence="2 3">
    <name type="scientific">Candidatus Glassbacteria bacterium GWA2_58_10</name>
    <dbReference type="NCBI Taxonomy" id="1817865"/>
    <lineage>
        <taxon>Bacteria</taxon>
        <taxon>Candidatus Glassiibacteriota</taxon>
    </lineage>
</organism>
<sequence length="406" mass="43388">MSSGRDGSFEIQMMAGLYGVLISPAADYFPDSSKISLEITGDQSLEVVLRPGVKISGQVTGGNGKALPGVMLHLIPNYSGQDSVITILPVDPDMPMRGLALAGAVGLVQETLPDPVRADGQEAAAQNSNTDAFAPESGAPAYRSDMYGGKTSFIPWWGDYDFYAWTDDNGNWGVVVKANIYDIYVEPNTKDYNGVFLQGIDCTQDRRLDITLPEAEVKVDGTVEDKDGQMVPGALISLMNTRTGGQISVTSDAAGRFTVNAAPGDYELYAGLADNSSGAPVTANVSLEGDSEMRIKLGSGLLDTDSKDQGPNLPRAFALAQNTPNPFNPSTTISYTVGAPAHVRLTVYDLRGRLVSTLADKQVEAGTYYIQWNGSDSKGNQLASGVYFYRLESGSFTDTRKMVLLK</sequence>
<evidence type="ECO:0000313" key="3">
    <source>
        <dbReference type="Proteomes" id="UP000176992"/>
    </source>
</evidence>
<dbReference type="InterPro" id="IPR026444">
    <property type="entry name" value="Secre_tail"/>
</dbReference>
<accession>A0A1F5YCG1</accession>
<evidence type="ECO:0000259" key="1">
    <source>
        <dbReference type="Pfam" id="PF13860"/>
    </source>
</evidence>